<proteinExistence type="predicted"/>
<evidence type="ECO:0000313" key="3">
    <source>
        <dbReference type="Proteomes" id="UP000239735"/>
    </source>
</evidence>
<name>A0A2N9M6S5_9BACT</name>
<evidence type="ECO:0000313" key="2">
    <source>
        <dbReference type="EMBL" id="SPE31117.1"/>
    </source>
</evidence>
<feature type="chain" id="PRO_5014835141" evidence="1">
    <location>
        <begin position="27"/>
        <end position="202"/>
    </location>
</feature>
<gene>
    <name evidence="2" type="ORF">SBA5_830008</name>
</gene>
<accession>A0A2N9M6S5</accession>
<feature type="signal peptide" evidence="1">
    <location>
        <begin position="1"/>
        <end position="26"/>
    </location>
</feature>
<evidence type="ECO:0000256" key="1">
    <source>
        <dbReference type="SAM" id="SignalP"/>
    </source>
</evidence>
<reference evidence="3" key="1">
    <citation type="submission" date="2018-02" db="EMBL/GenBank/DDBJ databases">
        <authorList>
            <person name="Hausmann B."/>
        </authorList>
    </citation>
    <scope>NUCLEOTIDE SEQUENCE [LARGE SCALE GENOMIC DNA]</scope>
    <source>
        <strain evidence="3">Peat soil MAG SbA5</strain>
    </source>
</reference>
<keyword evidence="1" id="KW-0732">Signal</keyword>
<organism evidence="2 3">
    <name type="scientific">Candidatus Sulfuritelmatomonas gaucii</name>
    <dbReference type="NCBI Taxonomy" id="2043161"/>
    <lineage>
        <taxon>Bacteria</taxon>
        <taxon>Pseudomonadati</taxon>
        <taxon>Acidobacteriota</taxon>
        <taxon>Terriglobia</taxon>
        <taxon>Terriglobales</taxon>
        <taxon>Acidobacteriaceae</taxon>
        <taxon>Candidatus Sulfuritelmatomonas</taxon>
    </lineage>
</organism>
<dbReference type="Proteomes" id="UP000239735">
    <property type="component" value="Unassembled WGS sequence"/>
</dbReference>
<dbReference type="EMBL" id="OKRB01000145">
    <property type="protein sequence ID" value="SPE31117.1"/>
    <property type="molecule type" value="Genomic_DNA"/>
</dbReference>
<dbReference type="AlphaFoldDB" id="A0A2N9M6S5"/>
<protein>
    <submittedName>
        <fullName evidence="2">Uncharacterized protein</fullName>
    </submittedName>
</protein>
<sequence length="202" mass="22011">MRRNSIIKLTVLATLLAGVFAARANAECGDLSKLGLRSNPVQRQAWQGFRLGQMKPLLVSDSDEAGEPIVGFWKVTFTAEGTEGIPDGTVIDSAYAQWHSDGTEIMNSSRPPATQNFCLGVWKRVGERRYELNHFAISFDPNGNLVGPANIREEVTLEEGKDRFSGSFTIDQFDQAGNTLAHLTGVLAGKRITVDSPPSIAF</sequence>